<evidence type="ECO:0000313" key="9">
    <source>
        <dbReference type="EMBL" id="KEY65247.1"/>
    </source>
</evidence>
<dbReference type="InterPro" id="IPR011989">
    <property type="entry name" value="ARM-like"/>
</dbReference>
<evidence type="ECO:0000256" key="3">
    <source>
        <dbReference type="ARBA" id="ARBA00022574"/>
    </source>
</evidence>
<dbReference type="Gene3D" id="1.25.10.10">
    <property type="entry name" value="Leucine-rich Repeat Variant"/>
    <property type="match status" value="1"/>
</dbReference>
<accession>A0A084AIW8</accession>
<gene>
    <name evidence="9" type="ORF">S7711_01767</name>
</gene>
<dbReference type="OrthoDB" id="10265988at2759"/>
<dbReference type="PRINTS" id="PR00320">
    <property type="entry name" value="GPROTEINBRPT"/>
</dbReference>
<evidence type="ECO:0000256" key="6">
    <source>
        <dbReference type="SAM" id="MobiDB-lite"/>
    </source>
</evidence>
<dbReference type="GO" id="GO:0010992">
    <property type="term" value="P:ubiquitin recycling"/>
    <property type="evidence" value="ECO:0007669"/>
    <property type="project" value="TreeGrafter"/>
</dbReference>
<keyword evidence="4" id="KW-0677">Repeat</keyword>
<evidence type="ECO:0000256" key="2">
    <source>
        <dbReference type="ARBA" id="ARBA00022490"/>
    </source>
</evidence>
<reference evidence="9 10" key="1">
    <citation type="journal article" date="2014" name="BMC Genomics">
        <title>Comparative genome sequencing reveals chemotype-specific gene clusters in the toxigenic black mold Stachybotrys.</title>
        <authorList>
            <person name="Semeiks J."/>
            <person name="Borek D."/>
            <person name="Otwinowski Z."/>
            <person name="Grishin N.V."/>
        </authorList>
    </citation>
    <scope>NUCLEOTIDE SEQUENCE [LARGE SCALE GENOMIC DNA]</scope>
    <source>
        <strain evidence="10">CBS 109288 / IBT 7711</strain>
    </source>
</reference>
<dbReference type="GO" id="GO:0005737">
    <property type="term" value="C:cytoplasm"/>
    <property type="evidence" value="ECO:0007669"/>
    <property type="project" value="UniProtKB-SubCell"/>
</dbReference>
<dbReference type="Proteomes" id="UP000028045">
    <property type="component" value="Unassembled WGS sequence"/>
</dbReference>
<dbReference type="InterPro" id="IPR013535">
    <property type="entry name" value="PUL_dom"/>
</dbReference>
<proteinExistence type="predicted"/>
<feature type="domain" description="PUL" evidence="8">
    <location>
        <begin position="497"/>
        <end position="769"/>
    </location>
</feature>
<evidence type="ECO:0000256" key="1">
    <source>
        <dbReference type="ARBA" id="ARBA00004496"/>
    </source>
</evidence>
<dbReference type="FunFam" id="2.130.10.10:FF:000236">
    <property type="entry name" value="Polyubiquitin binding protein (Doa1/Ufd3)"/>
    <property type="match status" value="1"/>
</dbReference>
<evidence type="ECO:0000259" key="7">
    <source>
        <dbReference type="PROSITE" id="PS51394"/>
    </source>
</evidence>
<keyword evidence="2" id="KW-0963">Cytoplasm</keyword>
<feature type="compositionally biased region" description="Basic and acidic residues" evidence="6">
    <location>
        <begin position="484"/>
        <end position="494"/>
    </location>
</feature>
<dbReference type="InterPro" id="IPR020472">
    <property type="entry name" value="WD40_PAC1"/>
</dbReference>
<dbReference type="Pfam" id="PF09070">
    <property type="entry name" value="PFU"/>
    <property type="match status" value="1"/>
</dbReference>
<feature type="repeat" description="WD" evidence="5">
    <location>
        <begin position="105"/>
        <end position="146"/>
    </location>
</feature>
<dbReference type="Gene3D" id="2.130.10.10">
    <property type="entry name" value="YVTN repeat-like/Quinoprotein amine dehydrogenase"/>
    <property type="match status" value="1"/>
</dbReference>
<evidence type="ECO:0000313" key="10">
    <source>
        <dbReference type="Proteomes" id="UP000028045"/>
    </source>
</evidence>
<evidence type="ECO:0000259" key="8">
    <source>
        <dbReference type="PROSITE" id="PS51396"/>
    </source>
</evidence>
<dbReference type="FunFam" id="3.10.20.870:FF:000003">
    <property type="entry name" value="Polyubiquitin binding (Doa1 Ufd3) protein"/>
    <property type="match status" value="1"/>
</dbReference>
<dbReference type="InterPro" id="IPR001680">
    <property type="entry name" value="WD40_rpt"/>
</dbReference>
<protein>
    <recommendedName>
        <fullName evidence="11">PFU domain-containing protein</fullName>
    </recommendedName>
</protein>
<organism evidence="9 10">
    <name type="scientific">Stachybotrys chartarum (strain CBS 109288 / IBT 7711)</name>
    <name type="common">Toxic black mold</name>
    <name type="synonym">Stilbospora chartarum</name>
    <dbReference type="NCBI Taxonomy" id="1280523"/>
    <lineage>
        <taxon>Eukaryota</taxon>
        <taxon>Fungi</taxon>
        <taxon>Dikarya</taxon>
        <taxon>Ascomycota</taxon>
        <taxon>Pezizomycotina</taxon>
        <taxon>Sordariomycetes</taxon>
        <taxon>Hypocreomycetidae</taxon>
        <taxon>Hypocreales</taxon>
        <taxon>Stachybotryaceae</taxon>
        <taxon>Stachybotrys</taxon>
    </lineage>
</organism>
<feature type="region of interest" description="Disordered" evidence="6">
    <location>
        <begin position="466"/>
        <end position="494"/>
    </location>
</feature>
<dbReference type="PANTHER" id="PTHR19849">
    <property type="entry name" value="PHOSPHOLIPASE A-2-ACTIVATING PROTEIN"/>
    <property type="match status" value="1"/>
</dbReference>
<evidence type="ECO:0008006" key="11">
    <source>
        <dbReference type="Google" id="ProtNLM"/>
    </source>
</evidence>
<dbReference type="PROSITE" id="PS51396">
    <property type="entry name" value="PUL"/>
    <property type="match status" value="1"/>
</dbReference>
<dbReference type="SMART" id="SM00320">
    <property type="entry name" value="WD40"/>
    <property type="match status" value="6"/>
</dbReference>
<dbReference type="InterPro" id="IPR036322">
    <property type="entry name" value="WD40_repeat_dom_sf"/>
</dbReference>
<feature type="domain" description="PFU" evidence="7">
    <location>
        <begin position="377"/>
        <end position="473"/>
    </location>
</feature>
<dbReference type="EMBL" id="KL648706">
    <property type="protein sequence ID" value="KEY65247.1"/>
    <property type="molecule type" value="Genomic_DNA"/>
</dbReference>
<dbReference type="Gene3D" id="3.10.20.870">
    <property type="entry name" value="PFU (PLAA family ubiquitin binding), C-terminal domain"/>
    <property type="match status" value="1"/>
</dbReference>
<evidence type="ECO:0000256" key="4">
    <source>
        <dbReference type="ARBA" id="ARBA00022737"/>
    </source>
</evidence>
<dbReference type="InterPro" id="IPR015155">
    <property type="entry name" value="PFU"/>
</dbReference>
<dbReference type="GO" id="GO:0043130">
    <property type="term" value="F:ubiquitin binding"/>
    <property type="evidence" value="ECO:0007669"/>
    <property type="project" value="TreeGrafter"/>
</dbReference>
<keyword evidence="10" id="KW-1185">Reference proteome</keyword>
<dbReference type="InterPro" id="IPR038122">
    <property type="entry name" value="PFU_sf"/>
</dbReference>
<keyword evidence="3 5" id="KW-0853">WD repeat</keyword>
<feature type="repeat" description="WD" evidence="5">
    <location>
        <begin position="10"/>
        <end position="40"/>
    </location>
</feature>
<dbReference type="GO" id="GO:0005634">
    <property type="term" value="C:nucleus"/>
    <property type="evidence" value="ECO:0007669"/>
    <property type="project" value="TreeGrafter"/>
</dbReference>
<name>A0A084AIW8_STACB</name>
<dbReference type="PANTHER" id="PTHR19849:SF0">
    <property type="entry name" value="PHOSPHOLIPASE A-2-ACTIVATING PROTEIN"/>
    <property type="match status" value="1"/>
</dbReference>
<comment type="subcellular location">
    <subcellularLocation>
        <location evidence="1">Cytoplasm</location>
    </subcellularLocation>
</comment>
<dbReference type="AlphaFoldDB" id="A0A084AIW8"/>
<dbReference type="PROSITE" id="PS50082">
    <property type="entry name" value="WD_REPEATS_2"/>
    <property type="match status" value="3"/>
</dbReference>
<dbReference type="PROSITE" id="PS51394">
    <property type="entry name" value="PFU"/>
    <property type="match status" value="1"/>
</dbReference>
<dbReference type="HOGENOM" id="CLU_011791_2_0_1"/>
<dbReference type="PROSITE" id="PS00678">
    <property type="entry name" value="WD_REPEATS_1"/>
    <property type="match status" value="1"/>
</dbReference>
<sequence length="772" mass="84137">MANFKLSAQLLGHEADVRAVSFPLSDTVLSASRDCTVRLWRRARENPTFFEQSLISRGSEYVNTLTFFPPTEEHPGGLVVSGGKDTIIELKSLNRSSSDTADRLLLGHAHNVCALDTSTNGKYLVSGGWDGQARVWNLEKGETELMLGGHEGMAVWTVLALNDYTVVTGCADKNIRVFDLRNQKSGEASPQSTIYTPDVVRAICRVPKGHTSGADIASASNDGVLRLWKMNGQQVGEMHGHESFVYSITSLPSGELVSSGEDRTVRIWQGLECVQTITHPAISVWTVAVNPHTGDIVSGSSDGVARVFTRHPDRVADANTLAQFEESVKSSSIPQQQVGGINKEKLPGPEFLTTKSGTKEGQVQMIKEDNGNVTAHQWSVSQQQWINVGTVVDAVGSTGKKVEFNGQSYDYVFDVDIEDGKPPLKLPYNLSENPYERATKFLNDNELPLNYLDNVAKFITENTKGATLGQPAQSGGPDPYGTESRYRPGDEQTNMKKTIPQKDYLNISAAKYEPIFNKIISVNKTMISSGRKDAALNPDEEAILRDLRDALEASKQLPSRSPELITKIVSQWPYQDRLASLDLLRCMARYPVVARISDPQLGSVLDIAISSSIPDGSQLNENAAMMGARTIVNLFGTADGRSLVSSQASKAISFLERILGIAGGEAIGKFNRNVLIAVTTCVVNLSVLANKEKLLTVEQRRRLLILVGSVLKDQSDSEVLYRALVGLGTLIASSKAESKGLNISSWIREALGKSSEDRVKEVAEECNKLAPR</sequence>
<dbReference type="Pfam" id="PF08324">
    <property type="entry name" value="PUL"/>
    <property type="match status" value="1"/>
</dbReference>
<dbReference type="PROSITE" id="PS50294">
    <property type="entry name" value="WD_REPEATS_REGION"/>
    <property type="match status" value="3"/>
</dbReference>
<dbReference type="InterPro" id="IPR019775">
    <property type="entry name" value="WD40_repeat_CS"/>
</dbReference>
<evidence type="ECO:0000256" key="5">
    <source>
        <dbReference type="PROSITE-ProRule" id="PRU00221"/>
    </source>
</evidence>
<feature type="repeat" description="WD" evidence="5">
    <location>
        <begin position="238"/>
        <end position="269"/>
    </location>
</feature>
<dbReference type="SUPFAM" id="SSF50978">
    <property type="entry name" value="WD40 repeat-like"/>
    <property type="match status" value="1"/>
</dbReference>
<dbReference type="Pfam" id="PF00400">
    <property type="entry name" value="WD40"/>
    <property type="match status" value="5"/>
</dbReference>
<dbReference type="CDD" id="cd00200">
    <property type="entry name" value="WD40"/>
    <property type="match status" value="1"/>
</dbReference>
<dbReference type="InterPro" id="IPR015943">
    <property type="entry name" value="WD40/YVTN_repeat-like_dom_sf"/>
</dbReference>
<dbReference type="GO" id="GO:0043161">
    <property type="term" value="P:proteasome-mediated ubiquitin-dependent protein catabolic process"/>
    <property type="evidence" value="ECO:0007669"/>
    <property type="project" value="TreeGrafter"/>
</dbReference>